<evidence type="ECO:0000313" key="2">
    <source>
        <dbReference type="EMBL" id="CDQ09089.1"/>
    </source>
</evidence>
<keyword evidence="1" id="KW-0812">Transmembrane</keyword>
<dbReference type="EMBL" id="CCCS020000008">
    <property type="protein sequence ID" value="CDQ09089.1"/>
    <property type="molecule type" value="Genomic_DNA"/>
</dbReference>
<keyword evidence="1" id="KW-0472">Membrane</keyword>
<dbReference type="AlphaFoldDB" id="A0A060URB4"/>
<comment type="caution">
    <text evidence="2">The sequence shown here is derived from an EMBL/GenBank/DDBJ whole genome shotgun (WGS) entry which is preliminary data.</text>
</comment>
<keyword evidence="1" id="KW-1133">Transmembrane helix</keyword>
<gene>
    <name evidence="2" type="ORF">AFERRI_160034</name>
</gene>
<sequence>MLSLWGEMVLMVGTPIILVSVAWRVNHLAKQQLQNKDLP</sequence>
<reference evidence="2" key="1">
    <citation type="submission" date="2014-03" db="EMBL/GenBank/DDBJ databases">
        <authorList>
            <person name="Genoscope - CEA"/>
        </authorList>
    </citation>
    <scope>NUCLEOTIDE SEQUENCE [LARGE SCALE GENOMIC DNA]</scope>
    <source>
        <strain evidence="2">CF27</strain>
    </source>
</reference>
<evidence type="ECO:0000256" key="1">
    <source>
        <dbReference type="SAM" id="Phobius"/>
    </source>
</evidence>
<name>A0A060URB4_9PROT</name>
<protein>
    <submittedName>
        <fullName evidence="2">Uncharacterized protein</fullName>
    </submittedName>
</protein>
<proteinExistence type="predicted"/>
<feature type="transmembrane region" description="Helical" evidence="1">
    <location>
        <begin position="6"/>
        <end position="26"/>
    </location>
</feature>
<reference evidence="2" key="2">
    <citation type="submission" date="2014-07" db="EMBL/GenBank/DDBJ databases">
        <title>Initial genome analysis of the psychrotolerant acidophile Acidithiobacillus ferrivorans CF27: insights into iron and sulfur oxidation pathways and into biofilm formation.</title>
        <authorList>
            <person name="Talla E."/>
            <person name="Hedrich S."/>
            <person name="Mangenot S."/>
            <person name="Ji B."/>
            <person name="Johnson D.B."/>
            <person name="Barbe V."/>
            <person name="Bonnefoy V."/>
        </authorList>
    </citation>
    <scope>NUCLEOTIDE SEQUENCE [LARGE SCALE GENOMIC DNA]</scope>
    <source>
        <strain evidence="2">CF27</strain>
    </source>
</reference>
<organism evidence="2">
    <name type="scientific">Acidithiobacillus ferrivorans</name>
    <dbReference type="NCBI Taxonomy" id="160808"/>
    <lineage>
        <taxon>Bacteria</taxon>
        <taxon>Pseudomonadati</taxon>
        <taxon>Pseudomonadota</taxon>
        <taxon>Acidithiobacillia</taxon>
        <taxon>Acidithiobacillales</taxon>
        <taxon>Acidithiobacillaceae</taxon>
        <taxon>Acidithiobacillus</taxon>
    </lineage>
</organism>
<accession>A0A060URB4</accession>